<gene>
    <name evidence="2" type="ORF">ESCO_000241</name>
</gene>
<organism evidence="2 3">
    <name type="scientific">Escovopsis weberi</name>
    <dbReference type="NCBI Taxonomy" id="150374"/>
    <lineage>
        <taxon>Eukaryota</taxon>
        <taxon>Fungi</taxon>
        <taxon>Dikarya</taxon>
        <taxon>Ascomycota</taxon>
        <taxon>Pezizomycotina</taxon>
        <taxon>Sordariomycetes</taxon>
        <taxon>Hypocreomycetidae</taxon>
        <taxon>Hypocreales</taxon>
        <taxon>Hypocreaceae</taxon>
        <taxon>Escovopsis</taxon>
    </lineage>
</organism>
<keyword evidence="3" id="KW-1185">Reference proteome</keyword>
<protein>
    <submittedName>
        <fullName evidence="2">Uncharacterized protein</fullName>
    </submittedName>
</protein>
<accession>A0A0M8N2X8</accession>
<reference evidence="2 3" key="1">
    <citation type="submission" date="2015-07" db="EMBL/GenBank/DDBJ databases">
        <title>The genome of the fungus Escovopsis weberi, a specialized disease agent of ant agriculture.</title>
        <authorList>
            <person name="de Man T.J."/>
            <person name="Stajich J.E."/>
            <person name="Kubicek C.P."/>
            <person name="Chenthamara K."/>
            <person name="Atanasova L."/>
            <person name="Druzhinina I.S."/>
            <person name="Birnbaum S."/>
            <person name="Barribeau S.M."/>
            <person name="Teiling C."/>
            <person name="Suen G."/>
            <person name="Currie C."/>
            <person name="Gerardo N.M."/>
        </authorList>
    </citation>
    <scope>NUCLEOTIDE SEQUENCE [LARGE SCALE GENOMIC DNA]</scope>
</reference>
<evidence type="ECO:0000313" key="2">
    <source>
        <dbReference type="EMBL" id="KOS18870.1"/>
    </source>
</evidence>
<proteinExistence type="predicted"/>
<dbReference type="OrthoDB" id="4898715at2759"/>
<comment type="caution">
    <text evidence="2">The sequence shown here is derived from an EMBL/GenBank/DDBJ whole genome shotgun (WGS) entry which is preliminary data.</text>
</comment>
<feature type="region of interest" description="Disordered" evidence="1">
    <location>
        <begin position="1"/>
        <end position="55"/>
    </location>
</feature>
<feature type="compositionally biased region" description="Basic and acidic residues" evidence="1">
    <location>
        <begin position="92"/>
        <end position="108"/>
    </location>
</feature>
<sequence>MIDPQLLAESAASPDPPAPATPSNPPFSPIEGTPMDTAPVTPSPAPASEMYPAPVMMGGFMLPGGNLVMPSASATVPATPAPAVSPLPIDPDAIRRKKEESDARDKRSIMARRKKPVNIFLPKKPEPASAQIRSPALAEREAAFRRSQGVGLCPQTPVKQTNILSPSQSREIMQAIGDKGVEDDWEPESPSVRKQRQFWSRKEVREPEDFVDVIKD</sequence>
<feature type="compositionally biased region" description="Pro residues" evidence="1">
    <location>
        <begin position="79"/>
        <end position="89"/>
    </location>
</feature>
<dbReference type="AlphaFoldDB" id="A0A0M8N2X8"/>
<evidence type="ECO:0000256" key="1">
    <source>
        <dbReference type="SAM" id="MobiDB-lite"/>
    </source>
</evidence>
<feature type="region of interest" description="Disordered" evidence="1">
    <location>
        <begin position="72"/>
        <end position="116"/>
    </location>
</feature>
<name>A0A0M8N2X8_ESCWE</name>
<feature type="compositionally biased region" description="Pro residues" evidence="1">
    <location>
        <begin position="14"/>
        <end position="28"/>
    </location>
</feature>
<dbReference type="Proteomes" id="UP000053831">
    <property type="component" value="Unassembled WGS sequence"/>
</dbReference>
<evidence type="ECO:0000313" key="3">
    <source>
        <dbReference type="Proteomes" id="UP000053831"/>
    </source>
</evidence>
<dbReference type="EMBL" id="LGSR01000020">
    <property type="protein sequence ID" value="KOS18870.1"/>
    <property type="molecule type" value="Genomic_DNA"/>
</dbReference>